<evidence type="ECO:0000313" key="2">
    <source>
        <dbReference type="EMBL" id="ACL01970.1"/>
    </source>
</evidence>
<keyword evidence="1" id="KW-0732">Signal</keyword>
<dbReference type="Proteomes" id="UP000000739">
    <property type="component" value="Chromosome"/>
</dbReference>
<evidence type="ECO:0000313" key="3">
    <source>
        <dbReference type="Proteomes" id="UP000000739"/>
    </source>
</evidence>
<dbReference type="EMBL" id="CP001322">
    <property type="protein sequence ID" value="ACL01970.1"/>
    <property type="molecule type" value="Genomic_DNA"/>
</dbReference>
<gene>
    <name evidence="2" type="ordered locus">Dalk_0261</name>
</gene>
<reference evidence="2 3" key="1">
    <citation type="journal article" date="2012" name="Environ. Microbiol.">
        <title>The genome sequence of Desulfatibacillum alkenivorans AK-01: a blueprint for anaerobic alkane oxidation.</title>
        <authorList>
            <person name="Callaghan A.V."/>
            <person name="Morris B.E."/>
            <person name="Pereira I.A."/>
            <person name="McInerney M.J."/>
            <person name="Austin R.N."/>
            <person name="Groves J.T."/>
            <person name="Kukor J.J."/>
            <person name="Suflita J.M."/>
            <person name="Young L.Y."/>
            <person name="Zylstra G.J."/>
            <person name="Wawrik B."/>
        </authorList>
    </citation>
    <scope>NUCLEOTIDE SEQUENCE [LARGE SCALE GENOMIC DNA]</scope>
    <source>
        <strain evidence="2 3">AK-01</strain>
    </source>
</reference>
<evidence type="ECO:0008006" key="4">
    <source>
        <dbReference type="Google" id="ProtNLM"/>
    </source>
</evidence>
<dbReference type="HOGENOM" id="CLU_1465951_0_0_7"/>
<protein>
    <recommendedName>
        <fullName evidence="4">Lipoprotein</fullName>
    </recommendedName>
</protein>
<sequence length="184" mass="20202">MNKRSRIAAMMLVSLIVMVFVSACATTKPQAQPGFTPGKYENAEYRFTVTFPDHYELQELQGDEVFKVANPNMYRIPVFSVNVAEAKPGQTLDAQAFVDSVSETMPKAKRFKILSEESIALSDGTPALAIFFKYLYSDGATKLQTASVWAIKDGKSFSTNATTILGGDTGPDKLMEVAKSLTFF</sequence>
<name>B8F8T8_DESAL</name>
<feature type="signal peptide" evidence="1">
    <location>
        <begin position="1"/>
        <end position="25"/>
    </location>
</feature>
<accession>B8F8T8</accession>
<dbReference type="AlphaFoldDB" id="B8F8T8"/>
<dbReference type="KEGG" id="dal:Dalk_0261"/>
<keyword evidence="3" id="KW-1185">Reference proteome</keyword>
<evidence type="ECO:0000256" key="1">
    <source>
        <dbReference type="SAM" id="SignalP"/>
    </source>
</evidence>
<dbReference type="RefSeq" id="WP_012609410.1">
    <property type="nucleotide sequence ID" value="NC_011768.1"/>
</dbReference>
<organism evidence="2 3">
    <name type="scientific">Desulfatibacillum aliphaticivorans</name>
    <dbReference type="NCBI Taxonomy" id="218208"/>
    <lineage>
        <taxon>Bacteria</taxon>
        <taxon>Pseudomonadati</taxon>
        <taxon>Thermodesulfobacteriota</taxon>
        <taxon>Desulfobacteria</taxon>
        <taxon>Desulfobacterales</taxon>
        <taxon>Desulfatibacillaceae</taxon>
        <taxon>Desulfatibacillum</taxon>
    </lineage>
</organism>
<dbReference type="Gene3D" id="3.40.1000.10">
    <property type="entry name" value="Mog1/PsbP, alpha/beta/alpha sandwich"/>
    <property type="match status" value="1"/>
</dbReference>
<dbReference type="PROSITE" id="PS51257">
    <property type="entry name" value="PROKAR_LIPOPROTEIN"/>
    <property type="match status" value="1"/>
</dbReference>
<feature type="chain" id="PRO_5002871913" description="Lipoprotein" evidence="1">
    <location>
        <begin position="26"/>
        <end position="184"/>
    </location>
</feature>
<proteinExistence type="predicted"/>